<feature type="region of interest" description="Disordered" evidence="1">
    <location>
        <begin position="109"/>
        <end position="139"/>
    </location>
</feature>
<proteinExistence type="predicted"/>
<gene>
    <name evidence="3" type="ORF">RND71_018378</name>
</gene>
<name>A0AAE1S5H8_9SOLA</name>
<keyword evidence="2" id="KW-0732">Signal</keyword>
<feature type="signal peptide" evidence="2">
    <location>
        <begin position="1"/>
        <end position="25"/>
    </location>
</feature>
<evidence type="ECO:0000313" key="3">
    <source>
        <dbReference type="EMBL" id="KAK4363137.1"/>
    </source>
</evidence>
<dbReference type="AlphaFoldDB" id="A0AAE1S5H8"/>
<evidence type="ECO:0000256" key="1">
    <source>
        <dbReference type="SAM" id="MobiDB-lite"/>
    </source>
</evidence>
<dbReference type="Proteomes" id="UP001291623">
    <property type="component" value="Unassembled WGS sequence"/>
</dbReference>
<feature type="chain" id="PRO_5042250990" evidence="2">
    <location>
        <begin position="26"/>
        <end position="139"/>
    </location>
</feature>
<feature type="compositionally biased region" description="Acidic residues" evidence="1">
    <location>
        <begin position="109"/>
        <end position="122"/>
    </location>
</feature>
<organism evidence="3 4">
    <name type="scientific">Anisodus tanguticus</name>
    <dbReference type="NCBI Taxonomy" id="243964"/>
    <lineage>
        <taxon>Eukaryota</taxon>
        <taxon>Viridiplantae</taxon>
        <taxon>Streptophyta</taxon>
        <taxon>Embryophyta</taxon>
        <taxon>Tracheophyta</taxon>
        <taxon>Spermatophyta</taxon>
        <taxon>Magnoliopsida</taxon>
        <taxon>eudicotyledons</taxon>
        <taxon>Gunneridae</taxon>
        <taxon>Pentapetalae</taxon>
        <taxon>asterids</taxon>
        <taxon>lamiids</taxon>
        <taxon>Solanales</taxon>
        <taxon>Solanaceae</taxon>
        <taxon>Solanoideae</taxon>
        <taxon>Hyoscyameae</taxon>
        <taxon>Anisodus</taxon>
    </lineage>
</organism>
<protein>
    <submittedName>
        <fullName evidence="3">Uncharacterized protein</fullName>
    </submittedName>
</protein>
<reference evidence="3" key="1">
    <citation type="submission" date="2023-12" db="EMBL/GenBank/DDBJ databases">
        <title>Genome assembly of Anisodus tanguticus.</title>
        <authorList>
            <person name="Wang Y.-J."/>
        </authorList>
    </citation>
    <scope>NUCLEOTIDE SEQUENCE</scope>
    <source>
        <strain evidence="3">KB-2021</strain>
        <tissue evidence="3">Leaf</tissue>
    </source>
</reference>
<dbReference type="EMBL" id="JAVYJV010000009">
    <property type="protein sequence ID" value="KAK4363137.1"/>
    <property type="molecule type" value="Genomic_DNA"/>
</dbReference>
<keyword evidence="4" id="KW-1185">Reference proteome</keyword>
<accession>A0AAE1S5H8</accession>
<evidence type="ECO:0000256" key="2">
    <source>
        <dbReference type="SAM" id="SignalP"/>
    </source>
</evidence>
<comment type="caution">
    <text evidence="3">The sequence shown here is derived from an EMBL/GenBank/DDBJ whole genome shotgun (WGS) entry which is preliminary data.</text>
</comment>
<evidence type="ECO:0000313" key="4">
    <source>
        <dbReference type="Proteomes" id="UP001291623"/>
    </source>
</evidence>
<sequence>MGELKTVMCTFLYLLPVCLQKTVKASGDITEIVKGMWTRWIEDNDSLLANGGGGECEDSDRSFIGGTDPYLDNEDEGLNLMCVEKEVNIHDQREEDEEDHMPYQDEYEDHVTDEDENGEGINEETFTHEQFLQGPIKGM</sequence>